<evidence type="ECO:0000313" key="1">
    <source>
        <dbReference type="EMBL" id="BAD37847.1"/>
    </source>
</evidence>
<organism evidence="1 2">
    <name type="scientific">Oryza sativa subsp. japonica</name>
    <name type="common">Rice</name>
    <dbReference type="NCBI Taxonomy" id="39947"/>
    <lineage>
        <taxon>Eukaryota</taxon>
        <taxon>Viridiplantae</taxon>
        <taxon>Streptophyta</taxon>
        <taxon>Embryophyta</taxon>
        <taxon>Tracheophyta</taxon>
        <taxon>Spermatophyta</taxon>
        <taxon>Magnoliopsida</taxon>
        <taxon>Liliopsida</taxon>
        <taxon>Poales</taxon>
        <taxon>Poaceae</taxon>
        <taxon>BOP clade</taxon>
        <taxon>Oryzoideae</taxon>
        <taxon>Oryzeae</taxon>
        <taxon>Oryzinae</taxon>
        <taxon>Oryza</taxon>
        <taxon>Oryza sativa</taxon>
    </lineage>
</organism>
<protein>
    <submittedName>
        <fullName evidence="1">Uncharacterized protein</fullName>
    </submittedName>
</protein>
<dbReference type="AlphaFoldDB" id="Q67VH2"/>
<accession>Q67VH2</accession>
<gene>
    <name evidence="1" type="primary">OSJNBa0001B11.21</name>
</gene>
<reference evidence="2" key="1">
    <citation type="journal article" date="2005" name="Nature">
        <title>The map-based sequence of the rice genome.</title>
        <authorList>
            <consortium name="International rice genome sequencing project (IRGSP)"/>
            <person name="Matsumoto T."/>
            <person name="Wu J."/>
            <person name="Kanamori H."/>
            <person name="Katayose Y."/>
            <person name="Fujisawa M."/>
            <person name="Namiki N."/>
            <person name="Mizuno H."/>
            <person name="Yamamoto K."/>
            <person name="Antonio B.A."/>
            <person name="Baba T."/>
            <person name="Sakata K."/>
            <person name="Nagamura Y."/>
            <person name="Aoki H."/>
            <person name="Arikawa K."/>
            <person name="Arita K."/>
            <person name="Bito T."/>
            <person name="Chiden Y."/>
            <person name="Fujitsuka N."/>
            <person name="Fukunaka R."/>
            <person name="Hamada M."/>
            <person name="Harada C."/>
            <person name="Hayashi A."/>
            <person name="Hijishita S."/>
            <person name="Honda M."/>
            <person name="Hosokawa S."/>
            <person name="Ichikawa Y."/>
            <person name="Idonuma A."/>
            <person name="Iijima M."/>
            <person name="Ikeda M."/>
            <person name="Ikeno M."/>
            <person name="Ito K."/>
            <person name="Ito S."/>
            <person name="Ito T."/>
            <person name="Ito Y."/>
            <person name="Ito Y."/>
            <person name="Iwabuchi A."/>
            <person name="Kamiya K."/>
            <person name="Karasawa W."/>
            <person name="Kurita K."/>
            <person name="Katagiri S."/>
            <person name="Kikuta A."/>
            <person name="Kobayashi H."/>
            <person name="Kobayashi N."/>
            <person name="Machita K."/>
            <person name="Maehara T."/>
            <person name="Masukawa M."/>
            <person name="Mizubayashi T."/>
            <person name="Mukai Y."/>
            <person name="Nagasaki H."/>
            <person name="Nagata Y."/>
            <person name="Naito S."/>
            <person name="Nakashima M."/>
            <person name="Nakama Y."/>
            <person name="Nakamichi Y."/>
            <person name="Nakamura M."/>
            <person name="Meguro A."/>
            <person name="Negishi M."/>
            <person name="Ohta I."/>
            <person name="Ohta T."/>
            <person name="Okamoto M."/>
            <person name="Ono N."/>
            <person name="Saji S."/>
            <person name="Sakaguchi M."/>
            <person name="Sakai K."/>
            <person name="Shibata M."/>
            <person name="Shimokawa T."/>
            <person name="Song J."/>
            <person name="Takazaki Y."/>
            <person name="Terasawa K."/>
            <person name="Tsugane M."/>
            <person name="Tsuji K."/>
            <person name="Ueda S."/>
            <person name="Waki K."/>
            <person name="Yamagata H."/>
            <person name="Yamamoto M."/>
            <person name="Yamamoto S."/>
            <person name="Yamane H."/>
            <person name="Yoshiki S."/>
            <person name="Yoshihara R."/>
            <person name="Yukawa K."/>
            <person name="Zhong H."/>
            <person name="Yano M."/>
            <person name="Yuan Q."/>
            <person name="Ouyang S."/>
            <person name="Liu J."/>
            <person name="Jones K.M."/>
            <person name="Gansberger K."/>
            <person name="Moffat K."/>
            <person name="Hill J."/>
            <person name="Bera J."/>
            <person name="Fadrosh D."/>
            <person name="Jin S."/>
            <person name="Johri S."/>
            <person name="Kim M."/>
            <person name="Overton L."/>
            <person name="Reardon M."/>
            <person name="Tsitrin T."/>
            <person name="Vuong H."/>
            <person name="Weaver B."/>
            <person name="Ciecko A."/>
            <person name="Tallon L."/>
            <person name="Jackson J."/>
            <person name="Pai G."/>
            <person name="Aken S.V."/>
            <person name="Utterback T."/>
            <person name="Reidmuller S."/>
            <person name="Feldblyum T."/>
            <person name="Hsiao J."/>
            <person name="Zismann V."/>
            <person name="Iobst S."/>
            <person name="de Vazeille A.R."/>
            <person name="Buell C.R."/>
            <person name="Ying K."/>
            <person name="Li Y."/>
            <person name="Lu T."/>
            <person name="Huang Y."/>
            <person name="Zhao Q."/>
            <person name="Feng Q."/>
            <person name="Zhang L."/>
            <person name="Zhu J."/>
            <person name="Weng Q."/>
            <person name="Mu J."/>
            <person name="Lu Y."/>
            <person name="Fan D."/>
            <person name="Liu Y."/>
            <person name="Guan J."/>
            <person name="Zhang Y."/>
            <person name="Yu S."/>
            <person name="Liu X."/>
            <person name="Zhang Y."/>
            <person name="Hong G."/>
            <person name="Han B."/>
            <person name="Choisne N."/>
            <person name="Demange N."/>
            <person name="Orjeda G."/>
            <person name="Samain S."/>
            <person name="Cattolico L."/>
            <person name="Pelletier E."/>
            <person name="Couloux A."/>
            <person name="Segurens B."/>
            <person name="Wincker P."/>
            <person name="D'Hont A."/>
            <person name="Scarpelli C."/>
            <person name="Weissenbach J."/>
            <person name="Salanoubat M."/>
            <person name="Quetier F."/>
            <person name="Yu Y."/>
            <person name="Kim H.R."/>
            <person name="Rambo T."/>
            <person name="Currie J."/>
            <person name="Collura K."/>
            <person name="Luo M."/>
            <person name="Yang T."/>
            <person name="Ammiraju J.S.S."/>
            <person name="Engler F."/>
            <person name="Soderlund C."/>
            <person name="Wing R.A."/>
            <person name="Palmer L.E."/>
            <person name="de la Bastide M."/>
            <person name="Spiegel L."/>
            <person name="Nascimento L."/>
            <person name="Zutavern T."/>
            <person name="O'Shaughnessy A."/>
            <person name="Dike S."/>
            <person name="Dedhia N."/>
            <person name="Preston R."/>
            <person name="Balija V."/>
            <person name="McCombie W.R."/>
            <person name="Chow T."/>
            <person name="Chen H."/>
            <person name="Chung M."/>
            <person name="Chen C."/>
            <person name="Shaw J."/>
            <person name="Wu H."/>
            <person name="Hsiao K."/>
            <person name="Chao Y."/>
            <person name="Chu M."/>
            <person name="Cheng C."/>
            <person name="Hour A."/>
            <person name="Lee P."/>
            <person name="Lin S."/>
            <person name="Lin Y."/>
            <person name="Liou J."/>
            <person name="Liu S."/>
            <person name="Hsing Y."/>
            <person name="Raghuvanshi S."/>
            <person name="Mohanty A."/>
            <person name="Bharti A.K."/>
            <person name="Gaur A."/>
            <person name="Gupta V."/>
            <person name="Kumar D."/>
            <person name="Ravi V."/>
            <person name="Vij S."/>
            <person name="Kapur A."/>
            <person name="Khurana P."/>
            <person name="Khurana P."/>
            <person name="Khurana J.P."/>
            <person name="Tyagi A.K."/>
            <person name="Gaikwad K."/>
            <person name="Singh A."/>
            <person name="Dalal V."/>
            <person name="Srivastava S."/>
            <person name="Dixit A."/>
            <person name="Pal A.K."/>
            <person name="Ghazi I.A."/>
            <person name="Yadav M."/>
            <person name="Pandit A."/>
            <person name="Bhargava A."/>
            <person name="Sureshbabu K."/>
            <person name="Batra K."/>
            <person name="Sharma T.R."/>
            <person name="Mohapatra T."/>
            <person name="Singh N.K."/>
            <person name="Messing J."/>
            <person name="Nelson A.B."/>
            <person name="Fuks G."/>
            <person name="Kavchok S."/>
            <person name="Keizer G."/>
            <person name="Linton E."/>
            <person name="Llaca V."/>
            <person name="Song R."/>
            <person name="Tanyolac B."/>
            <person name="Young S."/>
            <person name="Ho-Il K."/>
            <person name="Hahn J.H."/>
            <person name="Sangsakoo G."/>
            <person name="Vanavichit A."/>
            <person name="de Mattos Luiz.A.T."/>
            <person name="Zimmer P.D."/>
            <person name="Malone G."/>
            <person name="Dellagostin O."/>
            <person name="de Oliveira A.C."/>
            <person name="Bevan M."/>
            <person name="Bancroft I."/>
            <person name="Minx P."/>
            <person name="Cordum H."/>
            <person name="Wilson R."/>
            <person name="Cheng Z."/>
            <person name="Jin W."/>
            <person name="Jiang J."/>
            <person name="Leong S.A."/>
            <person name="Iwama H."/>
            <person name="Gojobori T."/>
            <person name="Itoh T."/>
            <person name="Niimura Y."/>
            <person name="Fujii Y."/>
            <person name="Habara T."/>
            <person name="Sakai H."/>
            <person name="Sato Y."/>
            <person name="Wilson G."/>
            <person name="Kumar K."/>
            <person name="McCouch S."/>
            <person name="Juretic N."/>
            <person name="Hoen D."/>
            <person name="Wright S."/>
            <person name="Bruskiewich R."/>
            <person name="Bureau T."/>
            <person name="Miyao A."/>
            <person name="Hirochika H."/>
            <person name="Nishikawa T."/>
            <person name="Kadowaki K."/>
            <person name="Sugiura M."/>
            <person name="Burr B."/>
            <person name="Sasaki T."/>
        </authorList>
    </citation>
    <scope>NUCLEOTIDE SEQUENCE [LARGE SCALE GENOMIC DNA]</scope>
    <source>
        <strain evidence="2">cv. Nipponbare</strain>
    </source>
</reference>
<evidence type="ECO:0000313" key="2">
    <source>
        <dbReference type="Proteomes" id="UP000000763"/>
    </source>
</evidence>
<dbReference type="EMBL" id="AP004862">
    <property type="protein sequence ID" value="BAD37847.1"/>
    <property type="molecule type" value="Genomic_DNA"/>
</dbReference>
<proteinExistence type="predicted"/>
<reference evidence="2" key="2">
    <citation type="journal article" date="2008" name="Nucleic Acids Res.">
        <title>The rice annotation project database (RAP-DB): 2008 update.</title>
        <authorList>
            <consortium name="The rice annotation project (RAP)"/>
        </authorList>
    </citation>
    <scope>GENOME REANNOTATION</scope>
    <source>
        <strain evidence="2">cv. Nipponbare</strain>
    </source>
</reference>
<sequence>MAPGGFGANQRVAAAAPRSARPVLNHPHLHRYSATAHLHLATAQPSIYRPGDKALHAGGRTERVDSGCAEHGGERFSSSCVHEMATRRVAGAACRRSCWSLSSETPATSDTSSSSRHHQRLLALVGFAIFLTLIVEPLEENISRSANTHARTEVLLTTTRMPPSCPDEDILHYYPLAKTPTSDSDRTIESLKHYQAVLVHAIPSEAAGRHAIVIMSDCRSIAAYATCPHGAEPLSTVRLSRLPCGQRPNACRTRQTTVMPSAECHPAEEGGRRACRHRRTEDAAIVTTAAPPKRHDGVFRRYC</sequence>
<dbReference type="Proteomes" id="UP000000763">
    <property type="component" value="Chromosome 6"/>
</dbReference>
<name>Q67VH2_ORYSJ</name>